<feature type="transmembrane region" description="Helical" evidence="8">
    <location>
        <begin position="12"/>
        <end position="34"/>
    </location>
</feature>
<keyword evidence="11" id="KW-1185">Reference proteome</keyword>
<dbReference type="eggNOG" id="COG0765">
    <property type="taxonomic scope" value="Bacteria"/>
</dbReference>
<keyword evidence="2 8" id="KW-0813">Transport</keyword>
<sequence length="214" mass="24199">MLTSLITLSYQGLLTTLSVFFSTLLCSIPLGLLIAPLRDSKIPWVKTIVKQYIYVMRSTPLLLQTMFLFFGLPLVPVVSITLPRFTAIWLAFTLNYAAYFAEIFRGGIQSIPKGQYQAAKVLGLSKKNTFRYIIVPQVIKITLPSVANEVINLLKDTSLVYILGMSDILKVAKSVSNTYASFVPYLFVACLYFILVFLLTFALERIEEKFAYYE</sequence>
<name>D6GQB4_FILAD</name>
<keyword evidence="4 8" id="KW-0812">Transmembrane</keyword>
<dbReference type="Proteomes" id="UP000007468">
    <property type="component" value="Chromosome"/>
</dbReference>
<dbReference type="RefSeq" id="WP_014262882.1">
    <property type="nucleotide sequence ID" value="NC_016630.1"/>
</dbReference>
<dbReference type="InterPro" id="IPR010065">
    <property type="entry name" value="AA_ABC_transptr_permease_3TM"/>
</dbReference>
<proteinExistence type="inferred from homology"/>
<dbReference type="PANTHER" id="PTHR30614:SF0">
    <property type="entry name" value="L-CYSTINE TRANSPORT SYSTEM PERMEASE PROTEIN TCYL"/>
    <property type="match status" value="1"/>
</dbReference>
<accession>D6GQB4</accession>
<feature type="transmembrane region" description="Helical" evidence="8">
    <location>
        <begin position="54"/>
        <end position="75"/>
    </location>
</feature>
<dbReference type="CDD" id="cd06261">
    <property type="entry name" value="TM_PBP2"/>
    <property type="match status" value="1"/>
</dbReference>
<dbReference type="FunFam" id="1.10.3720.10:FF:000006">
    <property type="entry name" value="Glutamate/aspartate ABC transporter, permease protein GltK"/>
    <property type="match status" value="1"/>
</dbReference>
<evidence type="ECO:0000313" key="11">
    <source>
        <dbReference type="Proteomes" id="UP000007468"/>
    </source>
</evidence>
<dbReference type="AlphaFoldDB" id="D6GQB4"/>
<dbReference type="OrthoDB" id="9787841at2"/>
<evidence type="ECO:0000256" key="2">
    <source>
        <dbReference type="ARBA" id="ARBA00022448"/>
    </source>
</evidence>
<reference evidence="11" key="1">
    <citation type="submission" date="2010-12" db="EMBL/GenBank/DDBJ databases">
        <title>The genome sequence of Filifactor alocis strain ATCC 35896.</title>
        <authorList>
            <consortium name="The Broad Institute Genome Sequencing Platform"/>
            <person name="Ward D."/>
            <person name="Earl A."/>
            <person name="Feldgarden M."/>
            <person name="Young S.K."/>
            <person name="Gargeya S."/>
            <person name="Zeng Q."/>
            <person name="Alvarado L."/>
            <person name="Berlin A."/>
            <person name="Bochicchio J."/>
            <person name="Chapman S.B."/>
            <person name="Chen Z."/>
            <person name="Freedman E."/>
            <person name="Gellesch M."/>
            <person name="Goldberg J."/>
            <person name="Griggs A."/>
            <person name="Gujja S."/>
            <person name="Heilman E."/>
            <person name="Heiman D."/>
            <person name="Howarth C."/>
            <person name="Mehta T."/>
            <person name="Neiman D."/>
            <person name="Pearson M."/>
            <person name="Roberts A."/>
            <person name="Saif S."/>
            <person name="Shea T."/>
            <person name="Shenoy N."/>
            <person name="Sisk P."/>
            <person name="Stolte C."/>
            <person name="Sykes S."/>
            <person name="White J."/>
            <person name="Yandava C."/>
            <person name="Izard J."/>
            <person name="Blanton J.M."/>
            <person name="Baranova O.V."/>
            <person name="Tanner A.C."/>
            <person name="Dewhirst F.E."/>
            <person name="Haas B."/>
            <person name="Nusbaum C."/>
            <person name="Birren B."/>
        </authorList>
    </citation>
    <scope>NUCLEOTIDE SEQUENCE [LARGE SCALE GENOMIC DNA]</scope>
    <source>
        <strain evidence="11">ATCC 35896 / D40 B5</strain>
    </source>
</reference>
<comment type="similarity">
    <text evidence="8">Belongs to the binding-protein-dependent transport system permease family.</text>
</comment>
<dbReference type="GO" id="GO:0022857">
    <property type="term" value="F:transmembrane transporter activity"/>
    <property type="evidence" value="ECO:0007669"/>
    <property type="project" value="InterPro"/>
</dbReference>
<evidence type="ECO:0000256" key="5">
    <source>
        <dbReference type="ARBA" id="ARBA00022970"/>
    </source>
</evidence>
<evidence type="ECO:0000256" key="7">
    <source>
        <dbReference type="ARBA" id="ARBA00023136"/>
    </source>
</evidence>
<dbReference type="Gene3D" id="1.10.3720.10">
    <property type="entry name" value="MetI-like"/>
    <property type="match status" value="1"/>
</dbReference>
<keyword evidence="3" id="KW-1003">Cell membrane</keyword>
<dbReference type="KEGG" id="faa:HMPREF0389_00889"/>
<evidence type="ECO:0000256" key="1">
    <source>
        <dbReference type="ARBA" id="ARBA00004651"/>
    </source>
</evidence>
<keyword evidence="7 8" id="KW-0472">Membrane</keyword>
<dbReference type="PROSITE" id="PS50928">
    <property type="entry name" value="ABC_TM1"/>
    <property type="match status" value="1"/>
</dbReference>
<dbReference type="SUPFAM" id="SSF161098">
    <property type="entry name" value="MetI-like"/>
    <property type="match status" value="1"/>
</dbReference>
<keyword evidence="6 8" id="KW-1133">Transmembrane helix</keyword>
<dbReference type="GO" id="GO:0006865">
    <property type="term" value="P:amino acid transport"/>
    <property type="evidence" value="ECO:0007669"/>
    <property type="project" value="UniProtKB-KW"/>
</dbReference>
<dbReference type="Pfam" id="PF00528">
    <property type="entry name" value="BPD_transp_1"/>
    <property type="match status" value="1"/>
</dbReference>
<keyword evidence="5" id="KW-0029">Amino-acid transport</keyword>
<dbReference type="InterPro" id="IPR035906">
    <property type="entry name" value="MetI-like_sf"/>
</dbReference>
<organism evidence="10 11">
    <name type="scientific">Filifactor alocis (strain ATCC 35896 / CCUG 47790 / D40 B5)</name>
    <name type="common">Fusobacterium alocis</name>
    <dbReference type="NCBI Taxonomy" id="546269"/>
    <lineage>
        <taxon>Bacteria</taxon>
        <taxon>Bacillati</taxon>
        <taxon>Bacillota</taxon>
        <taxon>Clostridia</taxon>
        <taxon>Peptostreptococcales</taxon>
        <taxon>Filifactoraceae</taxon>
        <taxon>Filifactor</taxon>
    </lineage>
</organism>
<evidence type="ECO:0000313" key="10">
    <source>
        <dbReference type="EMBL" id="EFE28967.1"/>
    </source>
</evidence>
<dbReference type="EMBL" id="CP002390">
    <property type="protein sequence ID" value="EFE28967.1"/>
    <property type="molecule type" value="Genomic_DNA"/>
</dbReference>
<dbReference type="GO" id="GO:0043190">
    <property type="term" value="C:ATP-binding cassette (ABC) transporter complex"/>
    <property type="evidence" value="ECO:0007669"/>
    <property type="project" value="InterPro"/>
</dbReference>
<evidence type="ECO:0000256" key="3">
    <source>
        <dbReference type="ARBA" id="ARBA00022475"/>
    </source>
</evidence>
<protein>
    <submittedName>
        <fullName evidence="10">ABC transporter, permease protein</fullName>
    </submittedName>
</protein>
<gene>
    <name evidence="10" type="ordered locus">HMPREF0389_00889</name>
</gene>
<dbReference type="PANTHER" id="PTHR30614">
    <property type="entry name" value="MEMBRANE COMPONENT OF AMINO ACID ABC TRANSPORTER"/>
    <property type="match status" value="1"/>
</dbReference>
<dbReference type="InterPro" id="IPR000515">
    <property type="entry name" value="MetI-like"/>
</dbReference>
<evidence type="ECO:0000256" key="6">
    <source>
        <dbReference type="ARBA" id="ARBA00022989"/>
    </source>
</evidence>
<comment type="subcellular location">
    <subcellularLocation>
        <location evidence="1 8">Cell membrane</location>
        <topology evidence="1 8">Multi-pass membrane protein</topology>
    </subcellularLocation>
</comment>
<evidence type="ECO:0000256" key="8">
    <source>
        <dbReference type="RuleBase" id="RU363032"/>
    </source>
</evidence>
<feature type="transmembrane region" description="Helical" evidence="8">
    <location>
        <begin position="182"/>
        <end position="203"/>
    </location>
</feature>
<feature type="domain" description="ABC transmembrane type-1" evidence="9">
    <location>
        <begin position="13"/>
        <end position="203"/>
    </location>
</feature>
<evidence type="ECO:0000256" key="4">
    <source>
        <dbReference type="ARBA" id="ARBA00022692"/>
    </source>
</evidence>
<feature type="transmembrane region" description="Helical" evidence="8">
    <location>
        <begin position="87"/>
        <end position="108"/>
    </location>
</feature>
<dbReference type="STRING" id="546269.HMPREF0389_00889"/>
<evidence type="ECO:0000259" key="9">
    <source>
        <dbReference type="PROSITE" id="PS50928"/>
    </source>
</evidence>
<dbReference type="NCBIfam" id="TIGR01726">
    <property type="entry name" value="HEQRo_perm_3TM"/>
    <property type="match status" value="1"/>
</dbReference>
<dbReference type="InterPro" id="IPR043429">
    <property type="entry name" value="ArtM/GltK/GlnP/TcyL/YhdX-like"/>
</dbReference>